<dbReference type="EMBL" id="BMAW01060826">
    <property type="protein sequence ID" value="GFT28203.1"/>
    <property type="molecule type" value="Genomic_DNA"/>
</dbReference>
<reference evidence="1" key="1">
    <citation type="submission" date="2020-08" db="EMBL/GenBank/DDBJ databases">
        <title>Multicomponent nature underlies the extraordinary mechanical properties of spider dragline silk.</title>
        <authorList>
            <person name="Kono N."/>
            <person name="Nakamura H."/>
            <person name="Mori M."/>
            <person name="Yoshida Y."/>
            <person name="Ohtoshi R."/>
            <person name="Malay A.D."/>
            <person name="Moran D.A.P."/>
            <person name="Tomita M."/>
            <person name="Numata K."/>
            <person name="Arakawa K."/>
        </authorList>
    </citation>
    <scope>NUCLEOTIDE SEQUENCE</scope>
</reference>
<organism evidence="1 2">
    <name type="scientific">Nephila pilipes</name>
    <name type="common">Giant wood spider</name>
    <name type="synonym">Nephila maculata</name>
    <dbReference type="NCBI Taxonomy" id="299642"/>
    <lineage>
        <taxon>Eukaryota</taxon>
        <taxon>Metazoa</taxon>
        <taxon>Ecdysozoa</taxon>
        <taxon>Arthropoda</taxon>
        <taxon>Chelicerata</taxon>
        <taxon>Arachnida</taxon>
        <taxon>Araneae</taxon>
        <taxon>Araneomorphae</taxon>
        <taxon>Entelegynae</taxon>
        <taxon>Araneoidea</taxon>
        <taxon>Nephilidae</taxon>
        <taxon>Nephila</taxon>
    </lineage>
</organism>
<protein>
    <submittedName>
        <fullName evidence="1">Uncharacterized protein</fullName>
    </submittedName>
</protein>
<gene>
    <name evidence="1" type="ORF">NPIL_101281</name>
</gene>
<evidence type="ECO:0000313" key="1">
    <source>
        <dbReference type="EMBL" id="GFT28203.1"/>
    </source>
</evidence>
<proteinExistence type="predicted"/>
<dbReference type="Proteomes" id="UP000887013">
    <property type="component" value="Unassembled WGS sequence"/>
</dbReference>
<dbReference type="AlphaFoldDB" id="A0A8X6NS12"/>
<evidence type="ECO:0000313" key="2">
    <source>
        <dbReference type="Proteomes" id="UP000887013"/>
    </source>
</evidence>
<keyword evidence="2" id="KW-1185">Reference proteome</keyword>
<sequence length="106" mass="12102">MAQEDKNHFFPRFISIKNISKQDFCIFVTDSPMRKNTRWTGLTVQHKKSKNASRRAAQIRPSFVRTWGGPEDGLPRQRRLIRVNTHCCRLPGGSSKNGMLGVQGDC</sequence>
<dbReference type="OrthoDB" id="10646055at2759"/>
<accession>A0A8X6NS12</accession>
<comment type="caution">
    <text evidence="1">The sequence shown here is derived from an EMBL/GenBank/DDBJ whole genome shotgun (WGS) entry which is preliminary data.</text>
</comment>
<name>A0A8X6NS12_NEPPI</name>